<evidence type="ECO:0000313" key="3">
    <source>
        <dbReference type="Proteomes" id="UP000039865"/>
    </source>
</evidence>
<accession>A0A078A9F5</accession>
<keyword evidence="1" id="KW-1133">Transmembrane helix</keyword>
<sequence length="135" mass="16119">MEQKLQGLEKHIHNIFIAGAVLGALSCFARADYNLPLYSFLYIMWDQDVDEKIKLLILLIVTWFVDFIWMIYWIPHWNSDEMKDWQKGLHNFVIFFSVINFLMKIAIIFMVGFSQKDNIRKQMQQLQNARRGSNN</sequence>
<dbReference type="EMBL" id="CCKQ01006883">
    <property type="protein sequence ID" value="CDW78227.1"/>
    <property type="molecule type" value="Genomic_DNA"/>
</dbReference>
<gene>
    <name evidence="2" type="primary">Contig13322.g14216</name>
    <name evidence="2" type="ORF">STYLEM_7201</name>
</gene>
<dbReference type="Proteomes" id="UP000039865">
    <property type="component" value="Unassembled WGS sequence"/>
</dbReference>
<keyword evidence="1" id="KW-0472">Membrane</keyword>
<dbReference type="OrthoDB" id="282306at2759"/>
<dbReference type="OMA" id="HWNSDEM"/>
<feature type="transmembrane region" description="Helical" evidence="1">
    <location>
        <begin position="92"/>
        <end position="113"/>
    </location>
</feature>
<keyword evidence="3" id="KW-1185">Reference proteome</keyword>
<dbReference type="InParanoid" id="A0A078A9F5"/>
<keyword evidence="1" id="KW-0812">Transmembrane</keyword>
<feature type="transmembrane region" description="Helical" evidence="1">
    <location>
        <begin position="53"/>
        <end position="72"/>
    </location>
</feature>
<evidence type="ECO:0000256" key="1">
    <source>
        <dbReference type="SAM" id="Phobius"/>
    </source>
</evidence>
<dbReference type="PROSITE" id="PS51257">
    <property type="entry name" value="PROKAR_LIPOPROTEIN"/>
    <property type="match status" value="1"/>
</dbReference>
<protein>
    <recommendedName>
        <fullName evidence="4">Transmembrane protein</fullName>
    </recommendedName>
</protein>
<reference evidence="2 3" key="1">
    <citation type="submission" date="2014-06" db="EMBL/GenBank/DDBJ databases">
        <authorList>
            <person name="Swart Estienne"/>
        </authorList>
    </citation>
    <scope>NUCLEOTIDE SEQUENCE [LARGE SCALE GENOMIC DNA]</scope>
    <source>
        <strain evidence="2 3">130c</strain>
    </source>
</reference>
<proteinExistence type="predicted"/>
<dbReference type="AlphaFoldDB" id="A0A078A9F5"/>
<name>A0A078A9F5_STYLE</name>
<evidence type="ECO:0008006" key="4">
    <source>
        <dbReference type="Google" id="ProtNLM"/>
    </source>
</evidence>
<organism evidence="2 3">
    <name type="scientific">Stylonychia lemnae</name>
    <name type="common">Ciliate</name>
    <dbReference type="NCBI Taxonomy" id="5949"/>
    <lineage>
        <taxon>Eukaryota</taxon>
        <taxon>Sar</taxon>
        <taxon>Alveolata</taxon>
        <taxon>Ciliophora</taxon>
        <taxon>Intramacronucleata</taxon>
        <taxon>Spirotrichea</taxon>
        <taxon>Stichotrichia</taxon>
        <taxon>Sporadotrichida</taxon>
        <taxon>Oxytrichidae</taxon>
        <taxon>Stylonychinae</taxon>
        <taxon>Stylonychia</taxon>
    </lineage>
</organism>
<feature type="transmembrane region" description="Helical" evidence="1">
    <location>
        <begin position="12"/>
        <end position="33"/>
    </location>
</feature>
<evidence type="ECO:0000313" key="2">
    <source>
        <dbReference type="EMBL" id="CDW78227.1"/>
    </source>
</evidence>